<reference evidence="2 3" key="1">
    <citation type="submission" date="2015-09" db="EMBL/GenBank/DDBJ databases">
        <authorList>
            <consortium name="Pathogen Informatics"/>
        </authorList>
    </citation>
    <scope>NUCLEOTIDE SEQUENCE [LARGE SCALE GENOMIC DNA]</scope>
    <source>
        <strain evidence="2 3">2789STDY5608854</strain>
    </source>
</reference>
<sequence>MSREKRTRPSVGALGRAVETGSAMQADTTSKPQFTPNGPGGQRKVADLLSHGRENAIPRRELEKLTGLDGRTVRLMIERERREGSPILADNATGYYLPATEHERATCVRSMRHRAGEIMKSAQAIEQAER</sequence>
<dbReference type="AlphaFoldDB" id="A0A174SWA5"/>
<feature type="compositionally biased region" description="Polar residues" evidence="1">
    <location>
        <begin position="22"/>
        <end position="36"/>
    </location>
</feature>
<evidence type="ECO:0000313" key="3">
    <source>
        <dbReference type="Proteomes" id="UP000095746"/>
    </source>
</evidence>
<evidence type="ECO:0000313" key="2">
    <source>
        <dbReference type="EMBL" id="CUQ00157.1"/>
    </source>
</evidence>
<protein>
    <submittedName>
        <fullName evidence="2">Uncharacterized protein</fullName>
    </submittedName>
</protein>
<dbReference type="Proteomes" id="UP000095746">
    <property type="component" value="Unassembled WGS sequence"/>
</dbReference>
<organism evidence="2 3">
    <name type="scientific">Flavonifractor plautii</name>
    <name type="common">Fusobacterium plautii</name>
    <dbReference type="NCBI Taxonomy" id="292800"/>
    <lineage>
        <taxon>Bacteria</taxon>
        <taxon>Bacillati</taxon>
        <taxon>Bacillota</taxon>
        <taxon>Clostridia</taxon>
        <taxon>Eubacteriales</taxon>
        <taxon>Oscillospiraceae</taxon>
        <taxon>Flavonifractor</taxon>
    </lineage>
</organism>
<name>A0A174SWA5_FLAPL</name>
<evidence type="ECO:0000256" key="1">
    <source>
        <dbReference type="SAM" id="MobiDB-lite"/>
    </source>
</evidence>
<proteinExistence type="predicted"/>
<accession>A0A174SWA5</accession>
<dbReference type="EMBL" id="CYZT01000613">
    <property type="protein sequence ID" value="CUQ00157.1"/>
    <property type="molecule type" value="Genomic_DNA"/>
</dbReference>
<gene>
    <name evidence="2" type="ORF">ERS852411_03852</name>
</gene>
<dbReference type="RefSeq" id="WP_195457521.1">
    <property type="nucleotide sequence ID" value="NZ_CAXUMB010000014.1"/>
</dbReference>
<feature type="region of interest" description="Disordered" evidence="1">
    <location>
        <begin position="1"/>
        <end position="45"/>
    </location>
</feature>